<proteinExistence type="predicted"/>
<dbReference type="Proteomes" id="UP000256805">
    <property type="component" value="Unassembled WGS sequence"/>
</dbReference>
<evidence type="ECO:0000313" key="3">
    <source>
        <dbReference type="EMBL" id="SPR98820.1"/>
    </source>
</evidence>
<dbReference type="Proteomes" id="UP000254259">
    <property type="component" value="Chromosome CBM2636"/>
</dbReference>
<evidence type="ECO:0000313" key="6">
    <source>
        <dbReference type="Proteomes" id="UP000256952"/>
    </source>
</evidence>
<gene>
    <name evidence="1" type="ORF">CBM2613_A50123</name>
    <name evidence="3" type="ORF">CBM2634_A50038</name>
    <name evidence="2" type="ORF">CBM2636_10374</name>
</gene>
<dbReference type="EMBL" id="OVTA01000027">
    <property type="protein sequence ID" value="SPR98820.1"/>
    <property type="molecule type" value="Genomic_DNA"/>
</dbReference>
<sequence>MINHRLPAAVAAARVSAPVLTPFPNV</sequence>
<dbReference type="Proteomes" id="UP000256952">
    <property type="component" value="Chromosome CBM2613_a"/>
</dbReference>
<name>A0A375D028_9BURK</name>
<protein>
    <submittedName>
        <fullName evidence="1">Uncharacterized protein</fullName>
    </submittedName>
</protein>
<dbReference type="EMBL" id="OFTH01000029">
    <property type="protein sequence ID" value="SOZ63873.1"/>
    <property type="molecule type" value="Genomic_DNA"/>
</dbReference>
<evidence type="ECO:0000313" key="1">
    <source>
        <dbReference type="EMBL" id="SOZ63873.1"/>
    </source>
</evidence>
<dbReference type="EMBL" id="LT984813">
    <property type="protein sequence ID" value="SPD63358.1"/>
    <property type="molecule type" value="Genomic_DNA"/>
</dbReference>
<evidence type="ECO:0000313" key="2">
    <source>
        <dbReference type="EMBL" id="SPD63358.1"/>
    </source>
</evidence>
<reference evidence="4 6" key="1">
    <citation type="submission" date="2018-01" db="EMBL/GenBank/DDBJ databases">
        <authorList>
            <person name="Clerissi C."/>
        </authorList>
    </citation>
    <scope>NUCLEOTIDE SEQUENCE [LARGE SCALE GENOMIC DNA]</scope>
    <source>
        <strain evidence="1">Cupriavidus taiwanensis STM 8556</strain>
        <strain evidence="2">Cupriavidus taiwanensis SWF 66322</strain>
    </source>
</reference>
<dbReference type="AlphaFoldDB" id="A0A375D028"/>
<reference evidence="3 5" key="2">
    <citation type="submission" date="2018-01" db="EMBL/GenBank/DDBJ databases">
        <authorList>
            <person name="Gaut B.S."/>
            <person name="Morton B.R."/>
            <person name="Clegg M.T."/>
            <person name="Duvall M.R."/>
        </authorList>
    </citation>
    <scope>NUCLEOTIDE SEQUENCE [LARGE SCALE GENOMIC DNA]</scope>
    <source>
        <strain evidence="3">Cupriavidus taiwanensis cmp 52</strain>
    </source>
</reference>
<evidence type="ECO:0000313" key="5">
    <source>
        <dbReference type="Proteomes" id="UP000256805"/>
    </source>
</evidence>
<accession>A0A375D028</accession>
<evidence type="ECO:0000313" key="4">
    <source>
        <dbReference type="Proteomes" id="UP000254259"/>
    </source>
</evidence>
<organism evidence="1 6">
    <name type="scientific">Cupriavidus taiwanensis</name>
    <dbReference type="NCBI Taxonomy" id="164546"/>
    <lineage>
        <taxon>Bacteria</taxon>
        <taxon>Pseudomonadati</taxon>
        <taxon>Pseudomonadota</taxon>
        <taxon>Betaproteobacteria</taxon>
        <taxon>Burkholderiales</taxon>
        <taxon>Burkholderiaceae</taxon>
        <taxon>Cupriavidus</taxon>
    </lineage>
</organism>